<dbReference type="EMBL" id="FWWU01000009">
    <property type="protein sequence ID" value="SMB96074.1"/>
    <property type="molecule type" value="Genomic_DNA"/>
</dbReference>
<proteinExistence type="predicted"/>
<keyword evidence="2" id="KW-1185">Reference proteome</keyword>
<name>A0A1W1VT66_9DEIO</name>
<protein>
    <submittedName>
        <fullName evidence="1">Uncharacterized protein</fullName>
    </submittedName>
</protein>
<gene>
    <name evidence="1" type="ORF">SAMN00790413_03143</name>
</gene>
<sequence length="43" mass="4527">MAPYVEGHPHGAILPHANLSPLAGLGQKEDFFLTTAPIGEISE</sequence>
<dbReference type="Proteomes" id="UP000192582">
    <property type="component" value="Unassembled WGS sequence"/>
</dbReference>
<dbReference type="AlphaFoldDB" id="A0A1W1VT66"/>
<organism evidence="1 2">
    <name type="scientific">Deinococcus hopiensis KR-140</name>
    <dbReference type="NCBI Taxonomy" id="695939"/>
    <lineage>
        <taxon>Bacteria</taxon>
        <taxon>Thermotogati</taxon>
        <taxon>Deinococcota</taxon>
        <taxon>Deinococci</taxon>
        <taxon>Deinococcales</taxon>
        <taxon>Deinococcaceae</taxon>
        <taxon>Deinococcus</taxon>
    </lineage>
</organism>
<evidence type="ECO:0000313" key="2">
    <source>
        <dbReference type="Proteomes" id="UP000192582"/>
    </source>
</evidence>
<reference evidence="1 2" key="1">
    <citation type="submission" date="2017-04" db="EMBL/GenBank/DDBJ databases">
        <authorList>
            <person name="Afonso C.L."/>
            <person name="Miller P.J."/>
            <person name="Scott M.A."/>
            <person name="Spackman E."/>
            <person name="Goraichik I."/>
            <person name="Dimitrov K.M."/>
            <person name="Suarez D.L."/>
            <person name="Swayne D.E."/>
        </authorList>
    </citation>
    <scope>NUCLEOTIDE SEQUENCE [LARGE SCALE GENOMIC DNA]</scope>
    <source>
        <strain evidence="1 2">KR-140</strain>
    </source>
</reference>
<evidence type="ECO:0000313" key="1">
    <source>
        <dbReference type="EMBL" id="SMB96074.1"/>
    </source>
</evidence>
<dbReference type="STRING" id="695939.SAMN00790413_03143"/>
<accession>A0A1W1VT66</accession>